<dbReference type="EMBL" id="GL732826">
    <property type="protein sequence ID" value="EFX64460.1"/>
    <property type="molecule type" value="Genomic_DNA"/>
</dbReference>
<reference evidence="1 2" key="1">
    <citation type="journal article" date="2011" name="Science">
        <title>The ecoresponsive genome of Daphnia pulex.</title>
        <authorList>
            <person name="Colbourne J.K."/>
            <person name="Pfrender M.E."/>
            <person name="Gilbert D."/>
            <person name="Thomas W.K."/>
            <person name="Tucker A."/>
            <person name="Oakley T.H."/>
            <person name="Tokishita S."/>
            <person name="Aerts A."/>
            <person name="Arnold G.J."/>
            <person name="Basu M.K."/>
            <person name="Bauer D.J."/>
            <person name="Caceres C.E."/>
            <person name="Carmel L."/>
            <person name="Casola C."/>
            <person name="Choi J.H."/>
            <person name="Detter J.C."/>
            <person name="Dong Q."/>
            <person name="Dusheyko S."/>
            <person name="Eads B.D."/>
            <person name="Frohlich T."/>
            <person name="Geiler-Samerotte K.A."/>
            <person name="Gerlach D."/>
            <person name="Hatcher P."/>
            <person name="Jogdeo S."/>
            <person name="Krijgsveld J."/>
            <person name="Kriventseva E.V."/>
            <person name="Kultz D."/>
            <person name="Laforsch C."/>
            <person name="Lindquist E."/>
            <person name="Lopez J."/>
            <person name="Manak J.R."/>
            <person name="Muller J."/>
            <person name="Pangilinan J."/>
            <person name="Patwardhan R.P."/>
            <person name="Pitluck S."/>
            <person name="Pritham E.J."/>
            <person name="Rechtsteiner A."/>
            <person name="Rho M."/>
            <person name="Rogozin I.B."/>
            <person name="Sakarya O."/>
            <person name="Salamov A."/>
            <person name="Schaack S."/>
            <person name="Shapiro H."/>
            <person name="Shiga Y."/>
            <person name="Skalitzky C."/>
            <person name="Smith Z."/>
            <person name="Souvorov A."/>
            <person name="Sung W."/>
            <person name="Tang Z."/>
            <person name="Tsuchiya D."/>
            <person name="Tu H."/>
            <person name="Vos H."/>
            <person name="Wang M."/>
            <person name="Wolf Y.I."/>
            <person name="Yamagata H."/>
            <person name="Yamada T."/>
            <person name="Ye Y."/>
            <person name="Shaw J.R."/>
            <person name="Andrews J."/>
            <person name="Crease T.J."/>
            <person name="Tang H."/>
            <person name="Lucas S.M."/>
            <person name="Robertson H.M."/>
            <person name="Bork P."/>
            <person name="Koonin E.V."/>
            <person name="Zdobnov E.M."/>
            <person name="Grigoriev I.V."/>
            <person name="Lynch M."/>
            <person name="Boore J.L."/>
        </authorList>
    </citation>
    <scope>NUCLEOTIDE SEQUENCE [LARGE SCALE GENOMIC DNA]</scope>
</reference>
<evidence type="ECO:0000313" key="1">
    <source>
        <dbReference type="EMBL" id="EFX64460.1"/>
    </source>
</evidence>
<dbReference type="Proteomes" id="UP000000305">
    <property type="component" value="Unassembled WGS sequence"/>
</dbReference>
<evidence type="ECO:0000313" key="2">
    <source>
        <dbReference type="Proteomes" id="UP000000305"/>
    </source>
</evidence>
<protein>
    <submittedName>
        <fullName evidence="1">Uncharacterized protein</fullName>
    </submittedName>
</protein>
<keyword evidence="2" id="KW-1185">Reference proteome</keyword>
<proteinExistence type="predicted"/>
<sequence length="236" mass="27796">MTSQRSDSDSESSNESVDRRVEFEDGWVVYLPNNMPGQRIRELRQNQLDLAFYHRYNAGDICLGPREDHWEALGRRSENAKLFIIRSPLKWNVKDQDHHHFHYEPVSAIVREEERREEYEGYGSPFVRGREEQIKNINDGDDWGNEPGAWAIAPRRSPVDRTQKSGICIGNHRQRLSLSKKYNRFLIGFKCRPLQSERVACGRLGARRERKSSERMDLYTTIVKTKKEKRHCIMHP</sequence>
<dbReference type="AlphaFoldDB" id="E9HUW4"/>
<accession>E9HUW4</accession>
<dbReference type="HOGENOM" id="CLU_1176472_0_0_1"/>
<gene>
    <name evidence="1" type="ORF">DAPPUDRAFT_118154</name>
</gene>
<dbReference type="KEGG" id="dpx:DAPPUDRAFT_118154"/>
<organism evidence="1 2">
    <name type="scientific">Daphnia pulex</name>
    <name type="common">Water flea</name>
    <dbReference type="NCBI Taxonomy" id="6669"/>
    <lineage>
        <taxon>Eukaryota</taxon>
        <taxon>Metazoa</taxon>
        <taxon>Ecdysozoa</taxon>
        <taxon>Arthropoda</taxon>
        <taxon>Crustacea</taxon>
        <taxon>Branchiopoda</taxon>
        <taxon>Diplostraca</taxon>
        <taxon>Cladocera</taxon>
        <taxon>Anomopoda</taxon>
        <taxon>Daphniidae</taxon>
        <taxon>Daphnia</taxon>
    </lineage>
</organism>
<dbReference type="InParanoid" id="E9HUW4"/>
<name>E9HUW4_DAPPU</name>
<dbReference type="PhylomeDB" id="E9HUW4"/>